<dbReference type="InterPro" id="IPR019533">
    <property type="entry name" value="Peptidase_S26"/>
</dbReference>
<dbReference type="AlphaFoldDB" id="A0A0F7SR53"/>
<dbReference type="GO" id="GO:0042720">
    <property type="term" value="C:mitochondrial inner membrane peptidase complex"/>
    <property type="evidence" value="ECO:0007669"/>
    <property type="project" value="TreeGrafter"/>
</dbReference>
<feature type="active site" evidence="7">
    <location>
        <position position="49"/>
    </location>
</feature>
<dbReference type="Gene3D" id="2.10.109.10">
    <property type="entry name" value="Umud Fragment, subunit A"/>
    <property type="match status" value="1"/>
</dbReference>
<comment type="subcellular location">
    <subcellularLocation>
        <location evidence="1 8">Mitochondrion inner membrane</location>
    </subcellularLocation>
</comment>
<dbReference type="CDD" id="cd06530">
    <property type="entry name" value="S26_SPase_I"/>
    <property type="match status" value="1"/>
</dbReference>
<keyword evidence="8 10" id="KW-0645">Protease</keyword>
<evidence type="ECO:0000256" key="5">
    <source>
        <dbReference type="ARBA" id="ARBA00023136"/>
    </source>
</evidence>
<dbReference type="PANTHER" id="PTHR12383:SF16">
    <property type="entry name" value="MITOCHONDRIAL INNER MEMBRANE PROTEASE SUBUNIT 1"/>
    <property type="match status" value="1"/>
</dbReference>
<keyword evidence="2 8" id="KW-0999">Mitochondrion inner membrane</keyword>
<evidence type="ECO:0000256" key="2">
    <source>
        <dbReference type="ARBA" id="ARBA00022792"/>
    </source>
</evidence>
<dbReference type="EMBL" id="LN483142">
    <property type="protein sequence ID" value="CED82985.1"/>
    <property type="molecule type" value="Genomic_DNA"/>
</dbReference>
<dbReference type="GO" id="GO:0006627">
    <property type="term" value="P:protein processing involved in protein targeting to mitochondrion"/>
    <property type="evidence" value="ECO:0007669"/>
    <property type="project" value="TreeGrafter"/>
</dbReference>
<feature type="domain" description="Peptidase S26" evidence="9">
    <location>
        <begin position="129"/>
        <end position="169"/>
    </location>
</feature>
<dbReference type="GO" id="GO:0004252">
    <property type="term" value="F:serine-type endopeptidase activity"/>
    <property type="evidence" value="ECO:0007669"/>
    <property type="project" value="InterPro"/>
</dbReference>
<organism evidence="10">
    <name type="scientific">Phaffia rhodozyma</name>
    <name type="common">Yeast</name>
    <name type="synonym">Xanthophyllomyces dendrorhous</name>
    <dbReference type="NCBI Taxonomy" id="264483"/>
    <lineage>
        <taxon>Eukaryota</taxon>
        <taxon>Fungi</taxon>
        <taxon>Dikarya</taxon>
        <taxon>Basidiomycota</taxon>
        <taxon>Agaricomycotina</taxon>
        <taxon>Tremellomycetes</taxon>
        <taxon>Cystofilobasidiales</taxon>
        <taxon>Mrakiaceae</taxon>
        <taxon>Phaffia</taxon>
    </lineage>
</organism>
<name>A0A0F7SR53_PHARH</name>
<evidence type="ECO:0000256" key="6">
    <source>
        <dbReference type="ARBA" id="ARBA00038445"/>
    </source>
</evidence>
<dbReference type="InterPro" id="IPR000223">
    <property type="entry name" value="Pept_S26A_signal_pept_1"/>
</dbReference>
<keyword evidence="4 8" id="KW-0496">Mitochondrion</keyword>
<dbReference type="Pfam" id="PF10502">
    <property type="entry name" value="Peptidase_S26"/>
    <property type="match status" value="2"/>
</dbReference>
<comment type="similarity">
    <text evidence="6">Belongs to the peptidase S26 family. IMP1 subfamily.</text>
</comment>
<evidence type="ECO:0000313" key="10">
    <source>
        <dbReference type="EMBL" id="CED82985.1"/>
    </source>
</evidence>
<evidence type="ECO:0000259" key="9">
    <source>
        <dbReference type="Pfam" id="PF10502"/>
    </source>
</evidence>
<dbReference type="GO" id="GO:0006465">
    <property type="term" value="P:signal peptide processing"/>
    <property type="evidence" value="ECO:0007669"/>
    <property type="project" value="InterPro"/>
</dbReference>
<keyword evidence="3 8" id="KW-0378">Hydrolase</keyword>
<dbReference type="PRINTS" id="PR00727">
    <property type="entry name" value="LEADERPTASE"/>
</dbReference>
<proteinExistence type="inferred from homology"/>
<evidence type="ECO:0000256" key="1">
    <source>
        <dbReference type="ARBA" id="ARBA00004273"/>
    </source>
</evidence>
<dbReference type="PANTHER" id="PTHR12383">
    <property type="entry name" value="PROTEASE FAMILY S26 MITOCHONDRIAL INNER MEMBRANE PROTEASE-RELATED"/>
    <property type="match status" value="1"/>
</dbReference>
<reference evidence="10" key="1">
    <citation type="submission" date="2014-08" db="EMBL/GenBank/DDBJ databases">
        <authorList>
            <person name="Sharma Rahul"/>
            <person name="Thines Marco"/>
        </authorList>
    </citation>
    <scope>NUCLEOTIDE SEQUENCE</scope>
</reference>
<dbReference type="InterPro" id="IPR036286">
    <property type="entry name" value="LexA/Signal_pep-like_sf"/>
</dbReference>
<dbReference type="NCBIfam" id="TIGR02227">
    <property type="entry name" value="sigpep_I_bact"/>
    <property type="match status" value="1"/>
</dbReference>
<protein>
    <recommendedName>
        <fullName evidence="8">Mitochondrial inner membrane protease subunit</fullName>
        <ecNumber evidence="8">3.4.21.-</ecNumber>
    </recommendedName>
</protein>
<sequence>MTFFRRVGEKLYVQSRLLFQASIVTVQSACILHLITDRIGFIQECKGESMLPTLAPQGDWIYYSRLPYYPSTSFLCAPFQRGDLVIATHPYLPDRTVGKRIIAMEGDTVEVDPGNLRAVSGKDGGKGWVRVPKGHVWLQGDNLSNSTDSRDYGPVPMALILARVEGRIWPTWTDFKNNLRWHRDYEEDT</sequence>
<evidence type="ECO:0000256" key="3">
    <source>
        <dbReference type="ARBA" id="ARBA00022801"/>
    </source>
</evidence>
<accession>A0A0F7SR53</accession>
<evidence type="ECO:0000256" key="7">
    <source>
        <dbReference type="PIRSR" id="PIRSR600223-1"/>
    </source>
</evidence>
<dbReference type="SUPFAM" id="SSF51306">
    <property type="entry name" value="LexA/Signal peptidase"/>
    <property type="match status" value="1"/>
</dbReference>
<feature type="domain" description="Peptidase S26" evidence="9">
    <location>
        <begin position="29"/>
        <end position="116"/>
    </location>
</feature>
<feature type="active site" evidence="7">
    <location>
        <position position="99"/>
    </location>
</feature>
<keyword evidence="5" id="KW-0472">Membrane</keyword>
<dbReference type="EC" id="3.4.21.-" evidence="8"/>
<evidence type="ECO:0000256" key="4">
    <source>
        <dbReference type="ARBA" id="ARBA00023128"/>
    </source>
</evidence>
<dbReference type="InterPro" id="IPR052064">
    <property type="entry name" value="Mito_IMP1_subunit"/>
</dbReference>
<evidence type="ECO:0000256" key="8">
    <source>
        <dbReference type="RuleBase" id="RU362041"/>
    </source>
</evidence>